<keyword evidence="3" id="KW-1185">Reference proteome</keyword>
<name>A0A6I6N4T7_9ACTN</name>
<proteinExistence type="predicted"/>
<feature type="compositionally biased region" description="Low complexity" evidence="1">
    <location>
        <begin position="83"/>
        <end position="117"/>
    </location>
</feature>
<dbReference type="AlphaFoldDB" id="A0A6I6N4T7"/>
<dbReference type="EMBL" id="CP047020">
    <property type="protein sequence ID" value="QHA05639.1"/>
    <property type="molecule type" value="Genomic_DNA"/>
</dbReference>
<evidence type="ECO:0000313" key="2">
    <source>
        <dbReference type="EMBL" id="QHA05639.1"/>
    </source>
</evidence>
<dbReference type="KEGG" id="sbro:GQF42_22225"/>
<feature type="region of interest" description="Disordered" evidence="1">
    <location>
        <begin position="1"/>
        <end position="22"/>
    </location>
</feature>
<accession>A0A6I6N4T7</accession>
<dbReference type="Proteomes" id="UP000436138">
    <property type="component" value="Chromosome"/>
</dbReference>
<sequence>MLRATGPDDTARTTRATWTRGRRGAVTAASAAVVVLGGVLAACGGHGPGSGYVAVGAAGGPESNGAAATPTGSVSLVPLDGNSATGAPGSPRPSSSGSAAPGSPGQSTPAPGTPGASGSTGGAASGSPGEASGGTGGASGRTTPGPPATGSPTPTPAPGTTVGPAVLTWGRPTTAATDQRWCQKVTVAFHNSGGTAVRSGSVTFSTHIIGALGIDWGTVDSAADLPAPIAPGARPKPTWTVCVDAWRVPLGMHVETRDVSVQWK</sequence>
<dbReference type="RefSeq" id="WP_158922526.1">
    <property type="nucleotide sequence ID" value="NZ_CP047020.1"/>
</dbReference>
<gene>
    <name evidence="2" type="ORF">GQF42_22225</name>
</gene>
<evidence type="ECO:0000256" key="1">
    <source>
        <dbReference type="SAM" id="MobiDB-lite"/>
    </source>
</evidence>
<protein>
    <submittedName>
        <fullName evidence="2">Uncharacterized protein</fullName>
    </submittedName>
</protein>
<reference evidence="2 3" key="1">
    <citation type="submission" date="2019-12" db="EMBL/GenBank/DDBJ databases">
        <title>Streptomyces sp. strain T44 isolated from rhizosphere soil of Broussonetia papyrifera.</title>
        <authorList>
            <person name="Mo P."/>
        </authorList>
    </citation>
    <scope>NUCLEOTIDE SEQUENCE [LARGE SCALE GENOMIC DNA]</scope>
    <source>
        <strain evidence="2 3">T44</strain>
    </source>
</reference>
<feature type="region of interest" description="Disordered" evidence="1">
    <location>
        <begin position="61"/>
        <end position="167"/>
    </location>
</feature>
<organism evidence="2 3">
    <name type="scientific">Streptomyces broussonetiae</name>
    <dbReference type="NCBI Taxonomy" id="2686304"/>
    <lineage>
        <taxon>Bacteria</taxon>
        <taxon>Bacillati</taxon>
        <taxon>Actinomycetota</taxon>
        <taxon>Actinomycetes</taxon>
        <taxon>Kitasatosporales</taxon>
        <taxon>Streptomycetaceae</taxon>
        <taxon>Streptomyces</taxon>
    </lineage>
</organism>
<evidence type="ECO:0000313" key="3">
    <source>
        <dbReference type="Proteomes" id="UP000436138"/>
    </source>
</evidence>
<feature type="compositionally biased region" description="Pro residues" evidence="1">
    <location>
        <begin position="144"/>
        <end position="157"/>
    </location>
</feature>